<name>A0ABV6U9V3_9ACTN</name>
<evidence type="ECO:0000256" key="1">
    <source>
        <dbReference type="SAM" id="Phobius"/>
    </source>
</evidence>
<dbReference type="InterPro" id="IPR043148">
    <property type="entry name" value="TagF_C"/>
</dbReference>
<sequence length="610" mass="65686">MGGWLKGRNALLTGLLLASYPALTAAALWPLPWAFAALVPLSYAAEIALPKRAADALGRAHLGTTLRFMTREAAAVLLLARTPGIRTRWFVLLAGGLFLFQGARAVQTGLANQLHRCHELMPMTTRNLDLPSLRIPPPPPKALVRWRGLRLLYLDALPVGLAAFGTLVWSFGQSVGGPSGEYGTAAGLPGVAGAGTALLIETAAVAALVVCLRRAWHLRDRGRIVAAVEDRVRAYRPEVLLYFSGPRSATYQATMWLGTLERIGLRVLVVLRERAMVAALGPTTLPVVCVPSSVDLMSFRGFDSARVALFPANTGNNIHMLRVPGIRSVFIGHGDSDKEASFNPFTRVYDEVWVAGPAGRDRYRRADVGVRDEDIAEVGRPQLAGIASTSPYVEGAVPYRTVLYAPTWEGWSDDLFHTSIVTMGPALVRALLGQGVRLIYKPHPLTGHRSAAARAAHRKIMAMLRAAEGSSDGSAGGSAVPHVAVTKSEPALYDCFNDADLLISDISSVVSDFLASGKPYVVTNVAGLPDAEFRTRYPSTEAAYLLTGDLDELDGILRLLGDGEDVMAEDRRRLRAHLLGGPDHRDSPARFEEAIKTACARAARREPVHA</sequence>
<keyword evidence="3" id="KW-1185">Reference proteome</keyword>
<feature type="transmembrane region" description="Helical" evidence="1">
    <location>
        <begin position="151"/>
        <end position="171"/>
    </location>
</feature>
<dbReference type="Gene3D" id="3.40.50.12580">
    <property type="match status" value="1"/>
</dbReference>
<reference evidence="2 3" key="1">
    <citation type="submission" date="2024-09" db="EMBL/GenBank/DDBJ databases">
        <authorList>
            <person name="Sun Q."/>
            <person name="Mori K."/>
        </authorList>
    </citation>
    <scope>NUCLEOTIDE SEQUENCE [LARGE SCALE GENOMIC DNA]</scope>
    <source>
        <strain evidence="2 3">TBRC 1851</strain>
    </source>
</reference>
<keyword evidence="1" id="KW-1133">Transmembrane helix</keyword>
<evidence type="ECO:0000313" key="3">
    <source>
        <dbReference type="Proteomes" id="UP001589870"/>
    </source>
</evidence>
<proteinExistence type="predicted"/>
<dbReference type="InterPro" id="IPR007554">
    <property type="entry name" value="Glycerophosphate_synth"/>
</dbReference>
<accession>A0ABV6U9V3</accession>
<keyword evidence="1" id="KW-0812">Transmembrane</keyword>
<comment type="caution">
    <text evidence="2">The sequence shown here is derived from an EMBL/GenBank/DDBJ whole genome shotgun (WGS) entry which is preliminary data.</text>
</comment>
<dbReference type="RefSeq" id="WP_394303001.1">
    <property type="nucleotide sequence ID" value="NZ_JBHMQT010000044.1"/>
</dbReference>
<protein>
    <submittedName>
        <fullName evidence="2">CDP-glycerol glycerophosphotransferase family protein</fullName>
    </submittedName>
</protein>
<organism evidence="2 3">
    <name type="scientific">Sphaerimonospora cavernae</name>
    <dbReference type="NCBI Taxonomy" id="1740611"/>
    <lineage>
        <taxon>Bacteria</taxon>
        <taxon>Bacillati</taxon>
        <taxon>Actinomycetota</taxon>
        <taxon>Actinomycetes</taxon>
        <taxon>Streptosporangiales</taxon>
        <taxon>Streptosporangiaceae</taxon>
        <taxon>Sphaerimonospora</taxon>
    </lineage>
</organism>
<keyword evidence="1" id="KW-0472">Membrane</keyword>
<dbReference type="EMBL" id="JBHMQT010000044">
    <property type="protein sequence ID" value="MFC0864965.1"/>
    <property type="molecule type" value="Genomic_DNA"/>
</dbReference>
<evidence type="ECO:0000313" key="2">
    <source>
        <dbReference type="EMBL" id="MFC0864965.1"/>
    </source>
</evidence>
<feature type="transmembrane region" description="Helical" evidence="1">
    <location>
        <begin position="191"/>
        <end position="212"/>
    </location>
</feature>
<dbReference type="SUPFAM" id="SSF53756">
    <property type="entry name" value="UDP-Glycosyltransferase/glycogen phosphorylase"/>
    <property type="match status" value="1"/>
</dbReference>
<gene>
    <name evidence="2" type="ORF">ACFHYQ_21970</name>
</gene>
<dbReference type="Proteomes" id="UP001589870">
    <property type="component" value="Unassembled WGS sequence"/>
</dbReference>
<dbReference type="Pfam" id="PF04464">
    <property type="entry name" value="Glyphos_transf"/>
    <property type="match status" value="1"/>
</dbReference>